<evidence type="ECO:0000256" key="1">
    <source>
        <dbReference type="ARBA" id="ARBA00004141"/>
    </source>
</evidence>
<keyword evidence="4 16" id="KW-0812">Transmembrane</keyword>
<name>A0ABS7PE86_9SPHN</name>
<evidence type="ECO:0000256" key="8">
    <source>
        <dbReference type="ARBA" id="ARBA00023136"/>
    </source>
</evidence>
<comment type="subcellular location">
    <subcellularLocation>
        <location evidence="1">Membrane</location>
        <topology evidence="1">Multi-pass membrane protein</topology>
    </subcellularLocation>
</comment>
<keyword evidence="2" id="KW-0328">Glycosyltransferase</keyword>
<sequence>MNIAPATAIASDLPVRSGPRLTQRARLKIWWRELDHVLLGLIVLLMAVGCAAIAAASPAGADRLSSDTVTLDPLHFLWLHLRWLAVGIAAMLGLSMLSRESARRFAILLSLGMVAALILVPLIGTEVNGARRWLNLGFSFQPSEFLKPGFAITLAWIMSWKLKDPNMPVFGLVTGALALVVGLLMAQPNLGDAILFTGVWFVLVLLGGVSARQIAGLIAAGIGLLATAYMFYGNARNRIDSFFSGGTDYDQVDLAQRTLLAGGWDGVGFWVGRAKFRLPEAQTDYIFSVVGEEFGLIACAGIVLLFCAIVLRVLMRAASEENFFALLAASGLIAQLGGQAFINILVNLSLFPSKGMTLPLVSYGGSSTIAICCGFGLLLALTRRNPFLTRETAGLRNMLFDKEKDR</sequence>
<proteinExistence type="inferred from homology"/>
<organism evidence="17 18">
    <name type="scientific">Alteriqipengyuania abyssalis</name>
    <dbReference type="NCBI Taxonomy" id="2860200"/>
    <lineage>
        <taxon>Bacteria</taxon>
        <taxon>Pseudomonadati</taxon>
        <taxon>Pseudomonadota</taxon>
        <taxon>Alphaproteobacteria</taxon>
        <taxon>Sphingomonadales</taxon>
        <taxon>Erythrobacteraceae</taxon>
        <taxon>Alteriqipengyuania</taxon>
    </lineage>
</organism>
<evidence type="ECO:0000256" key="15">
    <source>
        <dbReference type="ARBA" id="ARBA00049902"/>
    </source>
</evidence>
<feature type="transmembrane region" description="Helical" evidence="16">
    <location>
        <begin position="36"/>
        <end position="56"/>
    </location>
</feature>
<feature type="transmembrane region" description="Helical" evidence="16">
    <location>
        <begin position="294"/>
        <end position="311"/>
    </location>
</feature>
<evidence type="ECO:0000256" key="16">
    <source>
        <dbReference type="SAM" id="Phobius"/>
    </source>
</evidence>
<feature type="transmembrane region" description="Helical" evidence="16">
    <location>
        <begin position="214"/>
        <end position="232"/>
    </location>
</feature>
<feature type="transmembrane region" description="Helical" evidence="16">
    <location>
        <begin position="169"/>
        <end position="187"/>
    </location>
</feature>
<keyword evidence="3" id="KW-0808">Transferase</keyword>
<evidence type="ECO:0000256" key="5">
    <source>
        <dbReference type="ARBA" id="ARBA00022960"/>
    </source>
</evidence>
<evidence type="ECO:0000256" key="3">
    <source>
        <dbReference type="ARBA" id="ARBA00022679"/>
    </source>
</evidence>
<evidence type="ECO:0000256" key="6">
    <source>
        <dbReference type="ARBA" id="ARBA00022984"/>
    </source>
</evidence>
<reference evidence="17 18" key="1">
    <citation type="submission" date="2021-07" db="EMBL/GenBank/DDBJ databases">
        <title>Alteriqipengyuania abyssalis NZ-12B nov, sp.nov isolated from deep sea sponge in pacific ocean.</title>
        <authorList>
            <person name="Tareen S."/>
            <person name="Wink J."/>
        </authorList>
    </citation>
    <scope>NUCLEOTIDE SEQUENCE [LARGE SCALE GENOMIC DNA]</scope>
    <source>
        <strain evidence="17 18">NZ-12B</strain>
    </source>
</reference>
<feature type="transmembrane region" description="Helical" evidence="16">
    <location>
        <begin position="323"/>
        <end position="348"/>
    </location>
</feature>
<keyword evidence="5" id="KW-0133">Cell shape</keyword>
<evidence type="ECO:0000256" key="14">
    <source>
        <dbReference type="ARBA" id="ARBA00044770"/>
    </source>
</evidence>
<evidence type="ECO:0000256" key="12">
    <source>
        <dbReference type="ARBA" id="ARBA00041185"/>
    </source>
</evidence>
<keyword evidence="8 16" id="KW-0472">Membrane</keyword>
<evidence type="ECO:0000256" key="7">
    <source>
        <dbReference type="ARBA" id="ARBA00022989"/>
    </source>
</evidence>
<dbReference type="PANTHER" id="PTHR30474:SF2">
    <property type="entry name" value="PEPTIDOGLYCAN GLYCOSYLTRANSFERASE FTSW-RELATED"/>
    <property type="match status" value="1"/>
</dbReference>
<evidence type="ECO:0000313" key="17">
    <source>
        <dbReference type="EMBL" id="MBY8337397.1"/>
    </source>
</evidence>
<keyword evidence="18" id="KW-1185">Reference proteome</keyword>
<evidence type="ECO:0000256" key="9">
    <source>
        <dbReference type="ARBA" id="ARBA00032370"/>
    </source>
</evidence>
<protein>
    <recommendedName>
        <fullName evidence="12">Probable peptidoglycan glycosyltransferase FtsW</fullName>
        <ecNumber evidence="14">2.4.99.28</ecNumber>
    </recommendedName>
    <alternativeName>
        <fullName evidence="13">Cell division protein FtsW</fullName>
    </alternativeName>
    <alternativeName>
        <fullName evidence="10">Cell wall polymerase</fullName>
    </alternativeName>
    <alternativeName>
        <fullName evidence="9">Peptidoglycan polymerase</fullName>
    </alternativeName>
</protein>
<evidence type="ECO:0000256" key="2">
    <source>
        <dbReference type="ARBA" id="ARBA00022676"/>
    </source>
</evidence>
<dbReference type="PANTHER" id="PTHR30474">
    <property type="entry name" value="CELL CYCLE PROTEIN"/>
    <property type="match status" value="1"/>
</dbReference>
<feature type="transmembrane region" description="Helical" evidence="16">
    <location>
        <begin position="360"/>
        <end position="381"/>
    </location>
</feature>
<dbReference type="Pfam" id="PF01098">
    <property type="entry name" value="FTSW_RODA_SPOVE"/>
    <property type="match status" value="1"/>
</dbReference>
<keyword evidence="6" id="KW-0573">Peptidoglycan synthesis</keyword>
<evidence type="ECO:0000256" key="10">
    <source>
        <dbReference type="ARBA" id="ARBA00033270"/>
    </source>
</evidence>
<evidence type="ECO:0000256" key="4">
    <source>
        <dbReference type="ARBA" id="ARBA00022692"/>
    </source>
</evidence>
<comment type="similarity">
    <text evidence="11">Belongs to the SEDS family. FtsW subfamily.</text>
</comment>
<dbReference type="Proteomes" id="UP000759298">
    <property type="component" value="Unassembled WGS sequence"/>
</dbReference>
<feature type="transmembrane region" description="Helical" evidence="16">
    <location>
        <begin position="193"/>
        <end position="209"/>
    </location>
</feature>
<evidence type="ECO:0000313" key="18">
    <source>
        <dbReference type="Proteomes" id="UP000759298"/>
    </source>
</evidence>
<evidence type="ECO:0000256" key="13">
    <source>
        <dbReference type="ARBA" id="ARBA00041418"/>
    </source>
</evidence>
<dbReference type="EMBL" id="JAHWXP010000003">
    <property type="protein sequence ID" value="MBY8337397.1"/>
    <property type="molecule type" value="Genomic_DNA"/>
</dbReference>
<dbReference type="RefSeq" id="WP_222824972.1">
    <property type="nucleotide sequence ID" value="NZ_JAHWXP010000003.1"/>
</dbReference>
<dbReference type="EC" id="2.4.99.28" evidence="14"/>
<evidence type="ECO:0000256" key="11">
    <source>
        <dbReference type="ARBA" id="ARBA00038053"/>
    </source>
</evidence>
<accession>A0ABS7PE86</accession>
<dbReference type="InterPro" id="IPR001182">
    <property type="entry name" value="FtsW/RodA"/>
</dbReference>
<comment type="catalytic activity">
    <reaction evidence="15">
        <text>[GlcNAc-(1-&gt;4)-Mur2Ac(oyl-L-Ala-gamma-D-Glu-L-Lys-D-Ala-D-Ala)](n)-di-trans,octa-cis-undecaprenyl diphosphate + beta-D-GlcNAc-(1-&gt;4)-Mur2Ac(oyl-L-Ala-gamma-D-Glu-L-Lys-D-Ala-D-Ala)-di-trans,octa-cis-undecaprenyl diphosphate = [GlcNAc-(1-&gt;4)-Mur2Ac(oyl-L-Ala-gamma-D-Glu-L-Lys-D-Ala-D-Ala)](n+1)-di-trans,octa-cis-undecaprenyl diphosphate + di-trans,octa-cis-undecaprenyl diphosphate + H(+)</text>
        <dbReference type="Rhea" id="RHEA:23708"/>
        <dbReference type="Rhea" id="RHEA-COMP:9602"/>
        <dbReference type="Rhea" id="RHEA-COMP:9603"/>
        <dbReference type="ChEBI" id="CHEBI:15378"/>
        <dbReference type="ChEBI" id="CHEBI:58405"/>
        <dbReference type="ChEBI" id="CHEBI:60033"/>
        <dbReference type="ChEBI" id="CHEBI:78435"/>
        <dbReference type="EC" id="2.4.99.28"/>
    </reaction>
</comment>
<keyword evidence="7 16" id="KW-1133">Transmembrane helix</keyword>
<comment type="caution">
    <text evidence="17">The sequence shown here is derived from an EMBL/GenBank/DDBJ whole genome shotgun (WGS) entry which is preliminary data.</text>
</comment>
<feature type="transmembrane region" description="Helical" evidence="16">
    <location>
        <begin position="105"/>
        <end position="125"/>
    </location>
</feature>
<gene>
    <name evidence="17" type="ORF">KYN89_10070</name>
</gene>
<feature type="transmembrane region" description="Helical" evidence="16">
    <location>
        <begin position="145"/>
        <end position="162"/>
    </location>
</feature>
<feature type="transmembrane region" description="Helical" evidence="16">
    <location>
        <begin position="76"/>
        <end position="98"/>
    </location>
</feature>